<dbReference type="Proteomes" id="UP001226867">
    <property type="component" value="Unassembled WGS sequence"/>
</dbReference>
<dbReference type="InterPro" id="IPR012910">
    <property type="entry name" value="Plug_dom"/>
</dbReference>
<dbReference type="Pfam" id="PF07715">
    <property type="entry name" value="Plug"/>
    <property type="match status" value="1"/>
</dbReference>
<evidence type="ECO:0000256" key="14">
    <source>
        <dbReference type="PROSITE-ProRule" id="PRU01360"/>
    </source>
</evidence>
<name>A0ABT9S7S2_9BURK</name>
<keyword evidence="3 14" id="KW-0813">Transport</keyword>
<dbReference type="PANTHER" id="PTHR32552">
    <property type="entry name" value="FERRICHROME IRON RECEPTOR-RELATED"/>
    <property type="match status" value="1"/>
</dbReference>
<evidence type="ECO:0000313" key="20">
    <source>
        <dbReference type="Proteomes" id="UP001226867"/>
    </source>
</evidence>
<keyword evidence="8" id="KW-0408">Iron</keyword>
<evidence type="ECO:0000256" key="10">
    <source>
        <dbReference type="ARBA" id="ARBA00023077"/>
    </source>
</evidence>
<dbReference type="Gene3D" id="2.40.170.20">
    <property type="entry name" value="TonB-dependent receptor, beta-barrel domain"/>
    <property type="match status" value="1"/>
</dbReference>
<gene>
    <name evidence="19" type="ORF">J2W36_002195</name>
</gene>
<keyword evidence="5" id="KW-0410">Iron transport</keyword>
<keyword evidence="7 16" id="KW-0732">Signal</keyword>
<evidence type="ECO:0000256" key="13">
    <source>
        <dbReference type="ARBA" id="ARBA00023237"/>
    </source>
</evidence>
<feature type="chain" id="PRO_5047059860" evidence="16">
    <location>
        <begin position="38"/>
        <end position="774"/>
    </location>
</feature>
<keyword evidence="9" id="KW-0406">Ion transport</keyword>
<keyword evidence="11 14" id="KW-0472">Membrane</keyword>
<keyword evidence="12 19" id="KW-0675">Receptor</keyword>
<dbReference type="InterPro" id="IPR037066">
    <property type="entry name" value="Plug_dom_sf"/>
</dbReference>
<evidence type="ECO:0000256" key="1">
    <source>
        <dbReference type="ARBA" id="ARBA00004571"/>
    </source>
</evidence>
<reference evidence="19 20" key="1">
    <citation type="submission" date="2023-07" db="EMBL/GenBank/DDBJ databases">
        <title>Sorghum-associated microbial communities from plants grown in Nebraska, USA.</title>
        <authorList>
            <person name="Schachtman D."/>
        </authorList>
    </citation>
    <scope>NUCLEOTIDE SEQUENCE [LARGE SCALE GENOMIC DNA]</scope>
    <source>
        <strain evidence="19 20">DS1607</strain>
    </source>
</reference>
<feature type="domain" description="TonB-dependent receptor-like beta-barrel" evidence="17">
    <location>
        <begin position="283"/>
        <end position="742"/>
    </location>
</feature>
<organism evidence="19 20">
    <name type="scientific">Variovorax ginsengisoli</name>
    <dbReference type="NCBI Taxonomy" id="363844"/>
    <lineage>
        <taxon>Bacteria</taxon>
        <taxon>Pseudomonadati</taxon>
        <taxon>Pseudomonadota</taxon>
        <taxon>Betaproteobacteria</taxon>
        <taxon>Burkholderiales</taxon>
        <taxon>Comamonadaceae</taxon>
        <taxon>Variovorax</taxon>
    </lineage>
</organism>
<evidence type="ECO:0000256" key="12">
    <source>
        <dbReference type="ARBA" id="ARBA00023170"/>
    </source>
</evidence>
<evidence type="ECO:0000256" key="7">
    <source>
        <dbReference type="ARBA" id="ARBA00022729"/>
    </source>
</evidence>
<dbReference type="InterPro" id="IPR036942">
    <property type="entry name" value="Beta-barrel_TonB_sf"/>
</dbReference>
<evidence type="ECO:0000259" key="18">
    <source>
        <dbReference type="Pfam" id="PF07715"/>
    </source>
</evidence>
<dbReference type="PROSITE" id="PS52016">
    <property type="entry name" value="TONB_DEPENDENT_REC_3"/>
    <property type="match status" value="1"/>
</dbReference>
<evidence type="ECO:0000256" key="9">
    <source>
        <dbReference type="ARBA" id="ARBA00023065"/>
    </source>
</evidence>
<evidence type="ECO:0000256" key="15">
    <source>
        <dbReference type="RuleBase" id="RU003357"/>
    </source>
</evidence>
<evidence type="ECO:0000256" key="3">
    <source>
        <dbReference type="ARBA" id="ARBA00022448"/>
    </source>
</evidence>
<comment type="subcellular location">
    <subcellularLocation>
        <location evidence="1 14">Cell outer membrane</location>
        <topology evidence="1 14">Multi-pass membrane protein</topology>
    </subcellularLocation>
</comment>
<dbReference type="NCBIfam" id="TIGR01783">
    <property type="entry name" value="TonB-siderophor"/>
    <property type="match status" value="1"/>
</dbReference>
<evidence type="ECO:0000256" key="5">
    <source>
        <dbReference type="ARBA" id="ARBA00022496"/>
    </source>
</evidence>
<dbReference type="InterPro" id="IPR000531">
    <property type="entry name" value="Beta-barrel_TonB"/>
</dbReference>
<dbReference type="CDD" id="cd01347">
    <property type="entry name" value="ligand_gated_channel"/>
    <property type="match status" value="1"/>
</dbReference>
<keyword evidence="6 14" id="KW-0812">Transmembrane</keyword>
<dbReference type="PANTHER" id="PTHR32552:SF89">
    <property type="entry name" value="CATECHOLATE SIDEROPHORE RECEPTOR FIU"/>
    <property type="match status" value="1"/>
</dbReference>
<evidence type="ECO:0000256" key="16">
    <source>
        <dbReference type="SAM" id="SignalP"/>
    </source>
</evidence>
<dbReference type="SUPFAM" id="SSF56935">
    <property type="entry name" value="Porins"/>
    <property type="match status" value="1"/>
</dbReference>
<keyword evidence="20" id="KW-1185">Reference proteome</keyword>
<evidence type="ECO:0000259" key="17">
    <source>
        <dbReference type="Pfam" id="PF00593"/>
    </source>
</evidence>
<keyword evidence="10 15" id="KW-0798">TonB box</keyword>
<evidence type="ECO:0000313" key="19">
    <source>
        <dbReference type="EMBL" id="MDP9899944.1"/>
    </source>
</evidence>
<accession>A0ABT9S7S2</accession>
<feature type="signal peptide" evidence="16">
    <location>
        <begin position="1"/>
        <end position="37"/>
    </location>
</feature>
<sequence>MAHSYIKSRKHVGARSASQLSSVAAVTLVALSLPVAAQTSSNTLKEVRVQDSAAADYKADTSANTKFTAPLVDTPQTISVIKEQLIREQGATTLTEALRNTPGVSTFFLGENGNTNTGDAVYMRGFDSSSSIFVDGIRDLGSISRDTFNIEQVEVVKGPSGTDVGRTSPTGYINLITKKPSMQDSFSGSLGLGSADYKRGSLDWNKSLSGENGIGAAFRLNAMSEDAGVAGRDVVKNKRTAIAPSLAFGLNSPTRVFLDYVHVEQRNIPDGGVPTIGLPGYSSPAANRGFLSTAARVDSSNFYGTTSDFDNVTSDLFTARIEHDLTSDVTLRNTTRYGKTSQDYMLTAFMGSTANLVTPSASNPAGWTIARSLPTNKDQVNKIFANQTSVSAKFNTGSIGHSLNAGLELMREEQDSYGYFGANATANGTPVGNGSWPAANLYNPDPNVSGYRRVRNGADSKGTTDTVGLYVFDTVKLSPQWSLTGGLRLDHYNTDYLAGTRSTATSNPTLPVGTLVSSSLSTSDNLITGKLGVVYKPTDNGSIYAAYGTAAQPPGGSNFALSTAANSAANTNYLPQKAKTAEVGTKWDLVDKKLAVTAALYRTEVSNEVVQDPTNTAVYYQTGKKRVQGIELGVAGAITDNWGVSAGFTTMNATVLSGPAVAADGTAVLVYTPEKAFTSWTTYRLPFGLTIGGGARYTGEIKRGTDGAVGTPAMADAYWVVDAMASYRVNKNLDLQFNLYNVFDKEYIAAINKSGYRYTPGAPRTARITANFAF</sequence>
<dbReference type="Pfam" id="PF00593">
    <property type="entry name" value="TonB_dep_Rec_b-barrel"/>
    <property type="match status" value="1"/>
</dbReference>
<dbReference type="EMBL" id="JAUSRO010000006">
    <property type="protein sequence ID" value="MDP9899944.1"/>
    <property type="molecule type" value="Genomic_DNA"/>
</dbReference>
<evidence type="ECO:0000256" key="8">
    <source>
        <dbReference type="ARBA" id="ARBA00023004"/>
    </source>
</evidence>
<comment type="caution">
    <text evidence="19">The sequence shown here is derived from an EMBL/GenBank/DDBJ whole genome shotgun (WGS) entry which is preliminary data.</text>
</comment>
<keyword evidence="4 14" id="KW-1134">Transmembrane beta strand</keyword>
<evidence type="ECO:0000256" key="6">
    <source>
        <dbReference type="ARBA" id="ARBA00022692"/>
    </source>
</evidence>
<protein>
    <submittedName>
        <fullName evidence="19">Catecholate siderophore receptor</fullName>
    </submittedName>
</protein>
<dbReference type="InterPro" id="IPR010105">
    <property type="entry name" value="TonB_sidphr_rcpt"/>
</dbReference>
<evidence type="ECO:0000256" key="2">
    <source>
        <dbReference type="ARBA" id="ARBA00009810"/>
    </source>
</evidence>
<dbReference type="NCBIfam" id="NF007349">
    <property type="entry name" value="PRK09840.1"/>
    <property type="match status" value="1"/>
</dbReference>
<comment type="similarity">
    <text evidence="2 14 15">Belongs to the TonB-dependent receptor family.</text>
</comment>
<proteinExistence type="inferred from homology"/>
<evidence type="ECO:0000256" key="11">
    <source>
        <dbReference type="ARBA" id="ARBA00023136"/>
    </source>
</evidence>
<keyword evidence="13 14" id="KW-0998">Cell outer membrane</keyword>
<evidence type="ECO:0000256" key="4">
    <source>
        <dbReference type="ARBA" id="ARBA00022452"/>
    </source>
</evidence>
<dbReference type="RefSeq" id="WP_307689763.1">
    <property type="nucleotide sequence ID" value="NZ_JAUSRO010000006.1"/>
</dbReference>
<dbReference type="InterPro" id="IPR039426">
    <property type="entry name" value="TonB-dep_rcpt-like"/>
</dbReference>
<dbReference type="Gene3D" id="2.170.130.10">
    <property type="entry name" value="TonB-dependent receptor, plug domain"/>
    <property type="match status" value="1"/>
</dbReference>
<feature type="domain" description="TonB-dependent receptor plug" evidence="18">
    <location>
        <begin position="71"/>
        <end position="171"/>
    </location>
</feature>